<evidence type="ECO:0000259" key="3">
    <source>
        <dbReference type="Pfam" id="PF00930"/>
    </source>
</evidence>
<dbReference type="GO" id="GO:0004177">
    <property type="term" value="F:aminopeptidase activity"/>
    <property type="evidence" value="ECO:0007669"/>
    <property type="project" value="UniProtKB-KW"/>
</dbReference>
<feature type="domain" description="Dipeptidylpeptidase IV N-terminal" evidence="3">
    <location>
        <begin position="135"/>
        <end position="464"/>
    </location>
</feature>
<dbReference type="SUPFAM" id="SSF82171">
    <property type="entry name" value="DPP6 N-terminal domain-like"/>
    <property type="match status" value="1"/>
</dbReference>
<keyword evidence="5" id="KW-1185">Reference proteome</keyword>
<dbReference type="Proteomes" id="UP000199371">
    <property type="component" value="Unassembled WGS sequence"/>
</dbReference>
<evidence type="ECO:0000313" key="4">
    <source>
        <dbReference type="EMBL" id="SEH79414.1"/>
    </source>
</evidence>
<name>A0A1H6KV12_9GAMM</name>
<dbReference type="Pfam" id="PF00326">
    <property type="entry name" value="Peptidase_S9"/>
    <property type="match status" value="1"/>
</dbReference>
<feature type="chain" id="PRO_5011553567" evidence="1">
    <location>
        <begin position="30"/>
        <end position="778"/>
    </location>
</feature>
<feature type="signal peptide" evidence="1">
    <location>
        <begin position="1"/>
        <end position="29"/>
    </location>
</feature>
<organism evidence="4 5">
    <name type="scientific">Rheinheimera pacifica</name>
    <dbReference type="NCBI Taxonomy" id="173990"/>
    <lineage>
        <taxon>Bacteria</taxon>
        <taxon>Pseudomonadati</taxon>
        <taxon>Pseudomonadota</taxon>
        <taxon>Gammaproteobacteria</taxon>
        <taxon>Chromatiales</taxon>
        <taxon>Chromatiaceae</taxon>
        <taxon>Rheinheimera</taxon>
    </lineage>
</organism>
<dbReference type="AlphaFoldDB" id="A0A1H6KV12"/>
<evidence type="ECO:0000313" key="5">
    <source>
        <dbReference type="Proteomes" id="UP000199371"/>
    </source>
</evidence>
<keyword evidence="4" id="KW-0031">Aminopeptidase</keyword>
<protein>
    <submittedName>
        <fullName evidence="4">Dipeptidyl aminopeptidase/acylaminoacyl peptidase</fullName>
    </submittedName>
</protein>
<dbReference type="PANTHER" id="PTHR11731">
    <property type="entry name" value="PROTEASE FAMILY S9B,C DIPEPTIDYL-PEPTIDASE IV-RELATED"/>
    <property type="match status" value="1"/>
</dbReference>
<keyword evidence="4" id="KW-0378">Hydrolase</keyword>
<dbReference type="InterPro" id="IPR001375">
    <property type="entry name" value="Peptidase_S9_cat"/>
</dbReference>
<dbReference type="GO" id="GO:0008236">
    <property type="term" value="F:serine-type peptidase activity"/>
    <property type="evidence" value="ECO:0007669"/>
    <property type="project" value="InterPro"/>
</dbReference>
<dbReference type="GO" id="GO:0006508">
    <property type="term" value="P:proteolysis"/>
    <property type="evidence" value="ECO:0007669"/>
    <property type="project" value="InterPro"/>
</dbReference>
<evidence type="ECO:0000259" key="2">
    <source>
        <dbReference type="Pfam" id="PF00326"/>
    </source>
</evidence>
<feature type="domain" description="Peptidase S9 prolyl oligopeptidase catalytic" evidence="2">
    <location>
        <begin position="561"/>
        <end position="759"/>
    </location>
</feature>
<dbReference type="SUPFAM" id="SSF53474">
    <property type="entry name" value="alpha/beta-Hydrolases"/>
    <property type="match status" value="1"/>
</dbReference>
<dbReference type="Gene3D" id="3.40.50.1820">
    <property type="entry name" value="alpha/beta hydrolase"/>
    <property type="match status" value="1"/>
</dbReference>
<keyword evidence="1" id="KW-0732">Signal</keyword>
<evidence type="ECO:0000256" key="1">
    <source>
        <dbReference type="SAM" id="SignalP"/>
    </source>
</evidence>
<dbReference type="InterPro" id="IPR029058">
    <property type="entry name" value="AB_hydrolase_fold"/>
</dbReference>
<dbReference type="Gene3D" id="2.140.10.30">
    <property type="entry name" value="Dipeptidylpeptidase IV, N-terminal domain"/>
    <property type="match status" value="1"/>
</dbReference>
<sequence>MKLSGYCNAICSITMLFGSITLLPGIAQAQNVSPAQIERSLSLRDNWINLTRNLMLEPQWAATGHSFHYKLSVEGGFMFYRDTVTAAKPEAAFDHQLISQALTAATGQPFNALQLPFDSFRYSDNGQQIQFYYDDQSWQCALNGTACESLTRQNQPKAFGVVRDLRTPAHNPARKSPDAAYQAQVIAHNLVVTAADGTVKYQSQDGTAAQFYDAESIRWAPDSSALLVMKVKPGTARFVSRVLSSPQDQLEPKTLTQLYPKPGDAVDIDQPVLLQLKTAKATQIDNQLFSQPYMLDNVQWQADSSRFTFRYTERGHQLARIIAVDAKTAQPKALLTERSNTFIDQWSAFYQPLQTPEQGFIWLSEQDGWAHLYWYNKDGKLNNQITKGGWRVREVLHIDEQAQQLWFAASGINAGQDPYFVHYYRINFDGSGLTALTSANANHQLSFSADRQYYIDLYSRVDLPNVAELRRASDGKLLRTLAKADISRLTQAGFKTPQPFVAKGRDGKTDIWGLIVTPQNFNPKLQYPVIENIYAGPHDSFVPKSFWPFGFHAGGDKVIGMQALADLGFVVVQIDGMGTSNRSKAFHDVAWQNLADSGFPDRILWHQAAAQQFPWYNMAAGVGIYGASAGGQSTVAALLFHPEVYTTGVAYAGCYDNRMDKISWNEQWMGYPVGPHYAASSVTEHAAKLQGQLLIINGEQDSNVDPASTMQLVNALINAGKDFDLLLVPGGEHSTGRSSGPIRYIQRRQFDFFLRHLQQQPTPDWNTLGSGQAAKAGI</sequence>
<dbReference type="Pfam" id="PF00930">
    <property type="entry name" value="DPPIV_N"/>
    <property type="match status" value="1"/>
</dbReference>
<proteinExistence type="predicted"/>
<dbReference type="STRING" id="173990.SAMN05660691_01469"/>
<gene>
    <name evidence="4" type="ORF">SAMN05660691_01469</name>
</gene>
<dbReference type="EMBL" id="FNXF01000004">
    <property type="protein sequence ID" value="SEH79414.1"/>
    <property type="molecule type" value="Genomic_DNA"/>
</dbReference>
<keyword evidence="4" id="KW-0645">Protease</keyword>
<dbReference type="InterPro" id="IPR002469">
    <property type="entry name" value="Peptidase_S9B_N"/>
</dbReference>
<dbReference type="PANTHER" id="PTHR11731:SF118">
    <property type="entry name" value="BLR1971 PROTEIN"/>
    <property type="match status" value="1"/>
</dbReference>
<dbReference type="RefSeq" id="WP_218141328.1">
    <property type="nucleotide sequence ID" value="NZ_FNXF01000004.1"/>
</dbReference>
<reference evidence="5" key="1">
    <citation type="submission" date="2016-10" db="EMBL/GenBank/DDBJ databases">
        <authorList>
            <person name="Varghese N."/>
            <person name="Submissions S."/>
        </authorList>
    </citation>
    <scope>NUCLEOTIDE SEQUENCE [LARGE SCALE GENOMIC DNA]</scope>
    <source>
        <strain evidence="5">DSM 17616</strain>
    </source>
</reference>
<dbReference type="InterPro" id="IPR050278">
    <property type="entry name" value="Serine_Prot_S9B/DPPIV"/>
</dbReference>
<accession>A0A1H6KV12</accession>